<accession>A0ABW3CUK4</accession>
<keyword evidence="1" id="KW-0723">Serine/threonine-protein kinase</keyword>
<comment type="caution">
    <text evidence="3">The sequence shown here is derived from an EMBL/GenBank/DDBJ whole genome shotgun (WGS) entry which is preliminary data.</text>
</comment>
<dbReference type="InterPro" id="IPR036890">
    <property type="entry name" value="HATPase_C_sf"/>
</dbReference>
<dbReference type="Gene3D" id="3.30.565.10">
    <property type="entry name" value="Histidine kinase-like ATPase, C-terminal domain"/>
    <property type="match status" value="1"/>
</dbReference>
<protein>
    <submittedName>
        <fullName evidence="3">ATP-binding protein</fullName>
    </submittedName>
</protein>
<dbReference type="CDD" id="cd16936">
    <property type="entry name" value="HATPase_RsbW-like"/>
    <property type="match status" value="1"/>
</dbReference>
<evidence type="ECO:0000313" key="4">
    <source>
        <dbReference type="Proteomes" id="UP001597083"/>
    </source>
</evidence>
<keyword evidence="3" id="KW-0067">ATP-binding</keyword>
<dbReference type="GO" id="GO:0005524">
    <property type="term" value="F:ATP binding"/>
    <property type="evidence" value="ECO:0007669"/>
    <property type="project" value="UniProtKB-KW"/>
</dbReference>
<organism evidence="3 4">
    <name type="scientific">Actinomadura adrarensis</name>
    <dbReference type="NCBI Taxonomy" id="1819600"/>
    <lineage>
        <taxon>Bacteria</taxon>
        <taxon>Bacillati</taxon>
        <taxon>Actinomycetota</taxon>
        <taxon>Actinomycetes</taxon>
        <taxon>Streptosporangiales</taxon>
        <taxon>Thermomonosporaceae</taxon>
        <taxon>Actinomadura</taxon>
    </lineage>
</organism>
<dbReference type="InterPro" id="IPR050267">
    <property type="entry name" value="Anti-sigma-factor_SerPK"/>
</dbReference>
<dbReference type="InterPro" id="IPR003594">
    <property type="entry name" value="HATPase_dom"/>
</dbReference>
<proteinExistence type="predicted"/>
<dbReference type="SUPFAM" id="SSF55874">
    <property type="entry name" value="ATPase domain of HSP90 chaperone/DNA topoisomerase II/histidine kinase"/>
    <property type="match status" value="1"/>
</dbReference>
<dbReference type="Proteomes" id="UP001597083">
    <property type="component" value="Unassembled WGS sequence"/>
</dbReference>
<dbReference type="EMBL" id="JBHTIR010004394">
    <property type="protein sequence ID" value="MFD0857267.1"/>
    <property type="molecule type" value="Genomic_DNA"/>
</dbReference>
<dbReference type="Pfam" id="PF13581">
    <property type="entry name" value="HATPase_c_2"/>
    <property type="match status" value="1"/>
</dbReference>
<keyword evidence="3" id="KW-0547">Nucleotide-binding</keyword>
<dbReference type="PANTHER" id="PTHR35526">
    <property type="entry name" value="ANTI-SIGMA-F FACTOR RSBW-RELATED"/>
    <property type="match status" value="1"/>
</dbReference>
<name>A0ABW3CUK4_9ACTN</name>
<reference evidence="4" key="1">
    <citation type="journal article" date="2019" name="Int. J. Syst. Evol. Microbiol.">
        <title>The Global Catalogue of Microorganisms (GCM) 10K type strain sequencing project: providing services to taxonomists for standard genome sequencing and annotation.</title>
        <authorList>
            <consortium name="The Broad Institute Genomics Platform"/>
            <consortium name="The Broad Institute Genome Sequencing Center for Infectious Disease"/>
            <person name="Wu L."/>
            <person name="Ma J."/>
        </authorList>
    </citation>
    <scope>NUCLEOTIDE SEQUENCE [LARGE SCALE GENOMIC DNA]</scope>
    <source>
        <strain evidence="4">JCM 31696</strain>
    </source>
</reference>
<keyword evidence="4" id="KW-1185">Reference proteome</keyword>
<evidence type="ECO:0000256" key="1">
    <source>
        <dbReference type="ARBA" id="ARBA00022527"/>
    </source>
</evidence>
<keyword evidence="1" id="KW-0418">Kinase</keyword>
<feature type="domain" description="Histidine kinase/HSP90-like ATPase" evidence="2">
    <location>
        <begin position="6"/>
        <end position="118"/>
    </location>
</feature>
<evidence type="ECO:0000313" key="3">
    <source>
        <dbReference type="EMBL" id="MFD0857267.1"/>
    </source>
</evidence>
<keyword evidence="1" id="KW-0808">Transferase</keyword>
<evidence type="ECO:0000259" key="2">
    <source>
        <dbReference type="Pfam" id="PF13581"/>
    </source>
</evidence>
<dbReference type="PANTHER" id="PTHR35526:SF3">
    <property type="entry name" value="ANTI-SIGMA-F FACTOR RSBW"/>
    <property type="match status" value="1"/>
</dbReference>
<sequence length="123" mass="13150">MIANHEPSSVILARDLVRYALTGWGRKGDLVHDSKLVMSEIVTNAVAAARGQQLRLRCALRDQNVLLECWDPSPGLPSPRDAALTDESGRGLTIIHACAKEAGIGPSATGQGKIVWARLPLTS</sequence>
<gene>
    <name evidence="3" type="ORF">ACFQ07_34000</name>
</gene>